<proteinExistence type="predicted"/>
<dbReference type="AlphaFoldDB" id="A0A853AXC5"/>
<comment type="caution">
    <text evidence="1">The sequence shown here is derived from an EMBL/GenBank/DDBJ whole genome shotgun (WGS) entry which is preliminary data.</text>
</comment>
<accession>A0A853AXC5</accession>
<name>A0A853AXC5_9PSEU</name>
<dbReference type="Proteomes" id="UP000549616">
    <property type="component" value="Unassembled WGS sequence"/>
</dbReference>
<evidence type="ECO:0000313" key="1">
    <source>
        <dbReference type="EMBL" id="NYI87297.1"/>
    </source>
</evidence>
<dbReference type="RefSeq" id="WP_179771712.1">
    <property type="nucleotide sequence ID" value="NZ_JACCFK010000001.1"/>
</dbReference>
<evidence type="ECO:0000313" key="2">
    <source>
        <dbReference type="Proteomes" id="UP000549616"/>
    </source>
</evidence>
<keyword evidence="2" id="KW-1185">Reference proteome</keyword>
<protein>
    <submittedName>
        <fullName evidence="1">Uncharacterized protein</fullName>
    </submittedName>
</protein>
<reference evidence="1 2" key="1">
    <citation type="submission" date="2020-07" db="EMBL/GenBank/DDBJ databases">
        <title>Sequencing the genomes of 1000 actinobacteria strains.</title>
        <authorList>
            <person name="Klenk H.-P."/>
        </authorList>
    </citation>
    <scope>NUCLEOTIDE SEQUENCE [LARGE SCALE GENOMIC DNA]</scope>
    <source>
        <strain evidence="1 2">DSM 104006</strain>
    </source>
</reference>
<dbReference type="EMBL" id="JACCFK010000001">
    <property type="protein sequence ID" value="NYI87297.1"/>
    <property type="molecule type" value="Genomic_DNA"/>
</dbReference>
<organism evidence="1 2">
    <name type="scientific">Amycolatopsis endophytica</name>
    <dbReference type="NCBI Taxonomy" id="860233"/>
    <lineage>
        <taxon>Bacteria</taxon>
        <taxon>Bacillati</taxon>
        <taxon>Actinomycetota</taxon>
        <taxon>Actinomycetes</taxon>
        <taxon>Pseudonocardiales</taxon>
        <taxon>Pseudonocardiaceae</taxon>
        <taxon>Amycolatopsis</taxon>
    </lineage>
</organism>
<gene>
    <name evidence="1" type="ORF">HNR02_000620</name>
</gene>
<sequence>MSTATTAEVRTGFGAAILLGIGDDDNVACVAEHDAATEDEARCWIEQTLPTAAMPNWVHQRPHGTAGAFLFAIYAEGIRVHDGPGESHWENYPDDAPEHTADLIDGTVHWWPRADIQRKRHIPRGGCRDGSAA</sequence>